<evidence type="ECO:0000313" key="17">
    <source>
        <dbReference type="EMBL" id="ALE01926.1"/>
    </source>
</evidence>
<dbReference type="PATRIC" id="fig|1125411.7.peg.930"/>
<dbReference type="AlphaFoldDB" id="A0A0M4L5G6"/>
<dbReference type="GO" id="GO:0051539">
    <property type="term" value="F:4 iron, 4 sulfur cluster binding"/>
    <property type="evidence" value="ECO:0007669"/>
    <property type="project" value="UniProtKB-UniRule"/>
</dbReference>
<keyword evidence="5 14" id="KW-0285">Flavoprotein</keyword>
<keyword evidence="8 14" id="KW-0249">Electron transport</keyword>
<dbReference type="InterPro" id="IPR007859">
    <property type="entry name" value="ETF-QO/FixX_C"/>
</dbReference>
<dbReference type="PANTHER" id="PTHR10617">
    <property type="entry name" value="ELECTRON TRANSFER FLAVOPROTEIN-UBIQUINONE OXIDOREDUCTASE"/>
    <property type="match status" value="1"/>
</dbReference>
<evidence type="ECO:0000256" key="12">
    <source>
        <dbReference type="ARBA" id="ARBA00023075"/>
    </source>
</evidence>
<dbReference type="Proteomes" id="UP000068905">
    <property type="component" value="Chromosome"/>
</dbReference>
<evidence type="ECO:0000259" key="16">
    <source>
        <dbReference type="Pfam" id="PF21162"/>
    </source>
</evidence>
<dbReference type="PANTHER" id="PTHR10617:SF107">
    <property type="entry name" value="ELECTRON TRANSFER FLAVOPROTEIN-UBIQUINONE OXIDOREDUCTASE, MITOCHONDRIAL"/>
    <property type="match status" value="1"/>
</dbReference>
<organism evidence="17 18">
    <name type="scientific">Candidatus Pseudothioglobus singularis PS1</name>
    <dbReference type="NCBI Taxonomy" id="1125411"/>
    <lineage>
        <taxon>Bacteria</taxon>
        <taxon>Pseudomonadati</taxon>
        <taxon>Pseudomonadota</taxon>
        <taxon>Gammaproteobacteria</taxon>
        <taxon>Candidatus Pseudothioglobaceae</taxon>
        <taxon>Candidatus Pseudothioglobus</taxon>
    </lineage>
</organism>
<dbReference type="FunFam" id="3.30.70.20:FF:000012">
    <property type="entry name" value="Electron transfer flavoprotein-ubiquinone oxidoreductase, mitochondrial"/>
    <property type="match status" value="1"/>
</dbReference>
<evidence type="ECO:0000256" key="5">
    <source>
        <dbReference type="ARBA" id="ARBA00022630"/>
    </source>
</evidence>
<dbReference type="GO" id="GO:0004174">
    <property type="term" value="F:electron-transferring-flavoprotein dehydrogenase activity"/>
    <property type="evidence" value="ECO:0007669"/>
    <property type="project" value="UniProtKB-UniRule"/>
</dbReference>
<evidence type="ECO:0000256" key="4">
    <source>
        <dbReference type="ARBA" id="ARBA00022485"/>
    </source>
</evidence>
<evidence type="ECO:0000259" key="15">
    <source>
        <dbReference type="Pfam" id="PF05187"/>
    </source>
</evidence>
<name>A0A0M4L5G6_9GAMM</name>
<dbReference type="Pfam" id="PF21162">
    <property type="entry name" value="ETFQO_UQ-bd"/>
    <property type="match status" value="1"/>
</dbReference>
<dbReference type="Pfam" id="PF05187">
    <property type="entry name" value="Fer4_ETF_QO"/>
    <property type="match status" value="1"/>
</dbReference>
<evidence type="ECO:0000256" key="9">
    <source>
        <dbReference type="ARBA" id="ARBA00023002"/>
    </source>
</evidence>
<evidence type="ECO:0000256" key="14">
    <source>
        <dbReference type="RuleBase" id="RU366068"/>
    </source>
</evidence>
<dbReference type="EMBL" id="CP006911">
    <property type="protein sequence ID" value="ALE01926.1"/>
    <property type="molecule type" value="Genomic_DNA"/>
</dbReference>
<evidence type="ECO:0000256" key="2">
    <source>
        <dbReference type="ARBA" id="ARBA00002819"/>
    </source>
</evidence>
<comment type="function">
    <text evidence="2 14">Accepts electrons from ETF and reduces ubiquinone.</text>
</comment>
<comment type="cofactor">
    <cofactor evidence="14">
        <name>[4Fe-4S] cluster</name>
        <dbReference type="ChEBI" id="CHEBI:49883"/>
    </cofactor>
    <text evidence="14">Binds 1 [4Fe-4S] cluster.</text>
</comment>
<dbReference type="Gene3D" id="3.30.9.90">
    <property type="match status" value="1"/>
</dbReference>
<protein>
    <recommendedName>
        <fullName evidence="14">Electron transfer flavoprotein-ubiquinone oxidoreductase</fullName>
        <shortName evidence="14">ETF-QO</shortName>
        <ecNumber evidence="14">1.5.5.1</ecNumber>
    </recommendedName>
</protein>
<keyword evidence="7 14" id="KW-0274">FAD</keyword>
<evidence type="ECO:0000256" key="3">
    <source>
        <dbReference type="ARBA" id="ARBA00022448"/>
    </source>
</evidence>
<keyword evidence="6 14" id="KW-0479">Metal-binding</keyword>
<keyword evidence="3 14" id="KW-0813">Transport</keyword>
<feature type="domain" description="ETF-QO/FixX C-terminal" evidence="15">
    <location>
        <begin position="437"/>
        <end position="536"/>
    </location>
</feature>
<dbReference type="InterPro" id="IPR040156">
    <property type="entry name" value="ETF-QO"/>
</dbReference>
<gene>
    <name evidence="17" type="ORF">W908_04735</name>
</gene>
<dbReference type="Pfam" id="PF13450">
    <property type="entry name" value="NAD_binding_8"/>
    <property type="match status" value="1"/>
</dbReference>
<dbReference type="Gene3D" id="3.30.70.20">
    <property type="match status" value="1"/>
</dbReference>
<comment type="cofactor">
    <cofactor evidence="1 14">
        <name>FAD</name>
        <dbReference type="ChEBI" id="CHEBI:57692"/>
    </cofactor>
</comment>
<dbReference type="STRING" id="1125411.W908_04735"/>
<dbReference type="SUPFAM" id="SSF54373">
    <property type="entry name" value="FAD-linked reductases, C-terminal domain"/>
    <property type="match status" value="1"/>
</dbReference>
<keyword evidence="9 14" id="KW-0560">Oxidoreductase</keyword>
<evidence type="ECO:0000313" key="18">
    <source>
        <dbReference type="Proteomes" id="UP000068905"/>
    </source>
</evidence>
<reference evidence="17 18" key="1">
    <citation type="journal article" date="2015" name="Genome Announc.">
        <title>Genome Sequence of 'Candidatus Thioglobus singularis' Strain PS1, a Mixotroph from the SUP05 Clade of Marine Gammaproteobacteria.</title>
        <authorList>
            <person name="Marshall K.T."/>
            <person name="Morris R.M."/>
        </authorList>
    </citation>
    <scope>NUCLEOTIDE SEQUENCE [LARGE SCALE GENOMIC DNA]</scope>
    <source>
        <strain evidence="17 18">PS1</strain>
    </source>
</reference>
<dbReference type="Gene3D" id="3.50.50.60">
    <property type="entry name" value="FAD/NAD(P)-binding domain"/>
    <property type="match status" value="1"/>
</dbReference>
<keyword evidence="11 14" id="KW-0411">Iron-sulfur</keyword>
<comment type="catalytic activity">
    <reaction evidence="13 14">
        <text>a ubiquinone + reduced [electron-transfer flavoprotein] = a ubiquinol + oxidized [electron-transfer flavoprotein] + H(+)</text>
        <dbReference type="Rhea" id="RHEA:24052"/>
        <dbReference type="Rhea" id="RHEA-COMP:9565"/>
        <dbReference type="Rhea" id="RHEA-COMP:9566"/>
        <dbReference type="Rhea" id="RHEA-COMP:10685"/>
        <dbReference type="Rhea" id="RHEA-COMP:10686"/>
        <dbReference type="ChEBI" id="CHEBI:15378"/>
        <dbReference type="ChEBI" id="CHEBI:16389"/>
        <dbReference type="ChEBI" id="CHEBI:17976"/>
        <dbReference type="ChEBI" id="CHEBI:57692"/>
        <dbReference type="ChEBI" id="CHEBI:58307"/>
        <dbReference type="EC" id="1.5.5.1"/>
    </reaction>
</comment>
<dbReference type="InterPro" id="IPR036188">
    <property type="entry name" value="FAD/NAD-bd_sf"/>
</dbReference>
<evidence type="ECO:0000256" key="1">
    <source>
        <dbReference type="ARBA" id="ARBA00001974"/>
    </source>
</evidence>
<evidence type="ECO:0000256" key="10">
    <source>
        <dbReference type="ARBA" id="ARBA00023004"/>
    </source>
</evidence>
<keyword evidence="4" id="KW-0004">4Fe-4S</keyword>
<sequence>MDRESIEYDVVIVGGGPSGLASACKLKQLNPNLSVCLLEKGSEIGSHILSGAVFEPKTLFDLFPEDAKDCPTLKTKVAKDELFWLTGENKSIKVPSWLMPKSLHNKGNYIISLGELCQWISEKAMELGVDIFPGFPAQSYIKDESGRVIGISTGDMGIDKEGNQKGTYTPGMDILAKQTIFAEGARGHLGKQLIKEFNLDEGKTPQHFAIGFKEVWEVENDMYSAGDVVHTMGWPLNEGTTGGGFLYHFDNNRIAVGLIVDLNYTNPSHSPFQEFQQFKKHPKIKQFLESGKRVSYGARAITKGGINSLVKMDFNGGMIIGCDAGTLNPSKIKGSHCALQSGILAAEYINKILSEEICEFDDLFKSSALYNELYKSRNFSAAMHKFGFYIGAAYNFIESNIFRNSLPVTIKDEQRDCDSLNLNNPLYSKEYPAPDNVLSFDITSSLFLSGTNHEEDQPVHLKLTDPSIPLNRNKELFDEPAQRYCPAGVYEIVDKEGEDYFQINAQNCLHCKTCDIKDPSQNINWVPPEGGGGPNYIGM</sequence>
<dbReference type="KEGG" id="tsn:W908_04735"/>
<dbReference type="OrthoDB" id="9766632at2"/>
<dbReference type="EC" id="1.5.5.1" evidence="14"/>
<accession>A0A0M4L5G6</accession>
<keyword evidence="10 14" id="KW-0408">Iron</keyword>
<feature type="domain" description="ETF-QO/FixC ubiquinone-binding" evidence="16">
    <location>
        <begin position="208"/>
        <end position="301"/>
    </location>
</feature>
<evidence type="ECO:0000256" key="8">
    <source>
        <dbReference type="ARBA" id="ARBA00022982"/>
    </source>
</evidence>
<evidence type="ECO:0000256" key="7">
    <source>
        <dbReference type="ARBA" id="ARBA00022827"/>
    </source>
</evidence>
<evidence type="ECO:0000256" key="11">
    <source>
        <dbReference type="ARBA" id="ARBA00023014"/>
    </source>
</evidence>
<evidence type="ECO:0000256" key="13">
    <source>
        <dbReference type="ARBA" id="ARBA00052682"/>
    </source>
</evidence>
<dbReference type="SUPFAM" id="SSF54862">
    <property type="entry name" value="4Fe-4S ferredoxins"/>
    <property type="match status" value="1"/>
</dbReference>
<dbReference type="RefSeq" id="WP_053820138.1">
    <property type="nucleotide sequence ID" value="NZ_CP006911.1"/>
</dbReference>
<evidence type="ECO:0000256" key="6">
    <source>
        <dbReference type="ARBA" id="ARBA00022723"/>
    </source>
</evidence>
<dbReference type="InterPro" id="IPR049398">
    <property type="entry name" value="ETF-QO/FixC_UQ-bd"/>
</dbReference>
<keyword evidence="18" id="KW-1185">Reference proteome</keyword>
<dbReference type="GO" id="GO:0046872">
    <property type="term" value="F:metal ion binding"/>
    <property type="evidence" value="ECO:0007669"/>
    <property type="project" value="UniProtKB-KW"/>
</dbReference>
<dbReference type="PROSITE" id="PS51257">
    <property type="entry name" value="PROKAR_LIPOPROTEIN"/>
    <property type="match status" value="1"/>
</dbReference>
<dbReference type="SUPFAM" id="SSF51905">
    <property type="entry name" value="FAD/NAD(P)-binding domain"/>
    <property type="match status" value="1"/>
</dbReference>
<keyword evidence="12 14" id="KW-0830">Ubiquinone</keyword>
<proteinExistence type="predicted"/>